<protein>
    <submittedName>
        <fullName evidence="1">Uncharacterized protein</fullName>
    </submittedName>
</protein>
<evidence type="ECO:0000313" key="1">
    <source>
        <dbReference type="EMBL" id="GFC89417.1"/>
    </source>
</evidence>
<dbReference type="AlphaFoldDB" id="A0A699RX06"/>
<sequence length="70" mass="7860">NDVNAIKNQDWASLALLSISDGKHDGKLNTRIIGGSLFFLQLCLMRKLDEGLDLLAIDEGKIQEFSLKWE</sequence>
<name>A0A699RX06_TANCI</name>
<dbReference type="EMBL" id="BKCJ011120824">
    <property type="protein sequence ID" value="GFC89417.1"/>
    <property type="molecule type" value="Genomic_DNA"/>
</dbReference>
<comment type="caution">
    <text evidence="1">The sequence shown here is derived from an EMBL/GenBank/DDBJ whole genome shotgun (WGS) entry which is preliminary data.</text>
</comment>
<feature type="non-terminal residue" evidence="1">
    <location>
        <position position="70"/>
    </location>
</feature>
<gene>
    <name evidence="1" type="ORF">Tci_861387</name>
</gene>
<accession>A0A699RX06</accession>
<feature type="non-terminal residue" evidence="1">
    <location>
        <position position="1"/>
    </location>
</feature>
<organism evidence="1">
    <name type="scientific">Tanacetum cinerariifolium</name>
    <name type="common">Dalmatian daisy</name>
    <name type="synonym">Chrysanthemum cinerariifolium</name>
    <dbReference type="NCBI Taxonomy" id="118510"/>
    <lineage>
        <taxon>Eukaryota</taxon>
        <taxon>Viridiplantae</taxon>
        <taxon>Streptophyta</taxon>
        <taxon>Embryophyta</taxon>
        <taxon>Tracheophyta</taxon>
        <taxon>Spermatophyta</taxon>
        <taxon>Magnoliopsida</taxon>
        <taxon>eudicotyledons</taxon>
        <taxon>Gunneridae</taxon>
        <taxon>Pentapetalae</taxon>
        <taxon>asterids</taxon>
        <taxon>campanulids</taxon>
        <taxon>Asterales</taxon>
        <taxon>Asteraceae</taxon>
        <taxon>Asteroideae</taxon>
        <taxon>Anthemideae</taxon>
        <taxon>Anthemidinae</taxon>
        <taxon>Tanacetum</taxon>
    </lineage>
</organism>
<proteinExistence type="predicted"/>
<reference evidence="1" key="1">
    <citation type="journal article" date="2019" name="Sci. Rep.">
        <title>Draft genome of Tanacetum cinerariifolium, the natural source of mosquito coil.</title>
        <authorList>
            <person name="Yamashiro T."/>
            <person name="Shiraishi A."/>
            <person name="Satake H."/>
            <person name="Nakayama K."/>
        </authorList>
    </citation>
    <scope>NUCLEOTIDE SEQUENCE</scope>
</reference>